<name>A0A2S7Y788_BEABA</name>
<gene>
    <name evidence="2" type="ORF">BB8028_0003g05670</name>
</gene>
<evidence type="ECO:0000313" key="2">
    <source>
        <dbReference type="EMBL" id="PQK11947.1"/>
    </source>
</evidence>
<feature type="region of interest" description="Disordered" evidence="1">
    <location>
        <begin position="436"/>
        <end position="465"/>
    </location>
</feature>
<evidence type="ECO:0000313" key="3">
    <source>
        <dbReference type="Proteomes" id="UP000237441"/>
    </source>
</evidence>
<feature type="region of interest" description="Disordered" evidence="1">
    <location>
        <begin position="720"/>
        <end position="773"/>
    </location>
</feature>
<organism evidence="2 3">
    <name type="scientific">Beauveria bassiana</name>
    <name type="common">White muscardine disease fungus</name>
    <name type="synonym">Tritirachium shiotae</name>
    <dbReference type="NCBI Taxonomy" id="176275"/>
    <lineage>
        <taxon>Eukaryota</taxon>
        <taxon>Fungi</taxon>
        <taxon>Dikarya</taxon>
        <taxon>Ascomycota</taxon>
        <taxon>Pezizomycotina</taxon>
        <taxon>Sordariomycetes</taxon>
        <taxon>Hypocreomycetidae</taxon>
        <taxon>Hypocreales</taxon>
        <taxon>Cordycipitaceae</taxon>
        <taxon>Beauveria</taxon>
    </lineage>
</organism>
<feature type="compositionally biased region" description="Polar residues" evidence="1">
    <location>
        <begin position="555"/>
        <end position="566"/>
    </location>
</feature>
<evidence type="ECO:0000256" key="1">
    <source>
        <dbReference type="SAM" id="MobiDB-lite"/>
    </source>
</evidence>
<dbReference type="AlphaFoldDB" id="A0A2S7Y788"/>
<protein>
    <submittedName>
        <fullName evidence="2">Uncharacterized protein</fullName>
    </submittedName>
</protein>
<feature type="region of interest" description="Disordered" evidence="1">
    <location>
        <begin position="484"/>
        <end position="538"/>
    </location>
</feature>
<proteinExistence type="predicted"/>
<dbReference type="EMBL" id="JRHA01000003">
    <property type="protein sequence ID" value="PQK11947.1"/>
    <property type="molecule type" value="Genomic_DNA"/>
</dbReference>
<dbReference type="OrthoDB" id="4889313at2759"/>
<feature type="compositionally biased region" description="Low complexity" evidence="1">
    <location>
        <begin position="720"/>
        <end position="729"/>
    </location>
</feature>
<accession>A0A2S7Y788</accession>
<feature type="compositionally biased region" description="Basic and acidic residues" evidence="1">
    <location>
        <begin position="958"/>
        <end position="974"/>
    </location>
</feature>
<feature type="region of interest" description="Disordered" evidence="1">
    <location>
        <begin position="323"/>
        <end position="346"/>
    </location>
</feature>
<sequence>MLPCALEVEERWLRQEIGQLQQLLRTDNLTCSKRHCEFNKVIQSRLRAFDHDESLHAALLQGPPLKWANSAGLYSINPRKAILAATRVVFKDAVRGGGTDHSFSMHGIVSLDQLEKHRLVLVSTVRREMAAAMMDMAQLSLLHELHNAATLHYGLFHMGFRAAILIHGLDPRLQTPEEQIMAKLNALFPPIAAAKLDSAAPLAPYSDGLRESIRFSVYEHLMRGNATDMTEWRALQTRLYSWCNMPGYAEARGALLRYTEEFKKIEVLCLSTLHSLESRRRSLYVPESPADTSFLTSSSRSSAAPSPCSSFIGSDKSADFEPGLQDSHHSFASGPSLSSSSRHAAQHAPLLRGMPGREISAAKTDGAAFAGDLDAPPILTYPHDLSRHEFDQHPLARHLEMSLREKMQLGLIIPRQLSKDEVEEEPVEIPKLIKDKGKRRRFGRKGSDTQVPPVPPLPSIPEALYSNHTPGNFGRFVRRMRSKSGLATRDASSLDTAAPSASAAAELAKTPRKLKKPLRRSARSVISSPELQPSHDAPPLFDLASSDLTYLVPSQSAPASRRQSIASPCETPHPRSEDVEDGPVLWRVAPPRLSPMEFARIRLIQAALERRDNDLISSGLTKLWFWTPRWETFLVLPCKQTSSTITPAQPDMHEKTSVPNLGMSSELDSMPVPDGLVQAGPDRRSFLSCPRLSLNLGNIALQLPSMLNLMTLDGIHSFRSLSSSTRSGSPPEAEDNGCAARRSSVYAERTEPASISNTFTLDSQTQRTDQGFFPLPAGNDINRFSRQDASTHTTRQVATQHLFQDTAIYNRPATPEAGPWGLHGHTSAAGSCNGRDGSNVTVPTDTGLTRPPRSMAVATRLHQHLDYQHQHVVGGEIVTAVVARKVGKLVAGASVVSMHAAHSEDFALPDVADEERALRPPPLHVVRQRPHAAGGCGLRERDTTRRNLFRSSNDDNDNDLRGLLRHLGDARETRPAPWSPLRYPGGGGSSSDSQPVTPETRRQSSVLSHLSITPTALRLGLAMRGRDEESEEEHSGLSPRQRKVAATHQPVPDSPTLPVVGPQIKMRRSSRRASHDSL</sequence>
<feature type="region of interest" description="Disordered" evidence="1">
    <location>
        <begin position="927"/>
        <end position="1078"/>
    </location>
</feature>
<comment type="caution">
    <text evidence="2">The sequence shown here is derived from an EMBL/GenBank/DDBJ whole genome shotgun (WGS) entry which is preliminary data.</text>
</comment>
<dbReference type="Proteomes" id="UP000237441">
    <property type="component" value="Unassembled WGS sequence"/>
</dbReference>
<feature type="compositionally biased region" description="Polar residues" evidence="1">
    <location>
        <begin position="1003"/>
        <end position="1014"/>
    </location>
</feature>
<feature type="region of interest" description="Disordered" evidence="1">
    <location>
        <begin position="555"/>
        <end position="582"/>
    </location>
</feature>
<reference evidence="2 3" key="1">
    <citation type="submission" date="2016-07" db="EMBL/GenBank/DDBJ databases">
        <title>Comparative genomics of the entomopathogenic fungus Beauveria bassiana.</title>
        <authorList>
            <person name="Valero Jimenez C.A."/>
            <person name="Zwaan B.J."/>
            <person name="Van Kan J.A."/>
            <person name="Takken W."/>
            <person name="Debets A.J."/>
            <person name="Schoustra S.E."/>
            <person name="Koenraadt C.J."/>
        </authorList>
    </citation>
    <scope>NUCLEOTIDE SEQUENCE [LARGE SCALE GENOMIC DNA]</scope>
    <source>
        <strain evidence="2 3">ARSEF 8028</strain>
    </source>
</reference>
<feature type="compositionally biased region" description="Low complexity" evidence="1">
    <location>
        <begin position="490"/>
        <end position="508"/>
    </location>
</feature>
<feature type="compositionally biased region" description="Polar residues" evidence="1">
    <location>
        <begin position="753"/>
        <end position="769"/>
    </location>
</feature>
<feature type="compositionally biased region" description="Low complexity" evidence="1">
    <location>
        <begin position="330"/>
        <end position="346"/>
    </location>
</feature>
<feature type="compositionally biased region" description="Basic residues" evidence="1">
    <location>
        <begin position="510"/>
        <end position="522"/>
    </location>
</feature>